<protein>
    <submittedName>
        <fullName evidence="5">GntR family transcriptional regulator</fullName>
    </submittedName>
</protein>
<keyword evidence="3" id="KW-0804">Transcription</keyword>
<feature type="domain" description="HTH gntR-type" evidence="4">
    <location>
        <begin position="5"/>
        <end position="72"/>
    </location>
</feature>
<dbReference type="SMART" id="SM00895">
    <property type="entry name" value="FCD"/>
    <property type="match status" value="1"/>
</dbReference>
<dbReference type="PROSITE" id="PS50949">
    <property type="entry name" value="HTH_GNTR"/>
    <property type="match status" value="1"/>
</dbReference>
<reference evidence="5 6" key="1">
    <citation type="submission" date="2023-04" db="EMBL/GenBank/DDBJ databases">
        <title>A long-awaited taxogenomic arrangement of the family Halomonadaceae.</title>
        <authorList>
            <person name="De La Haba R."/>
            <person name="Chuvochina M."/>
            <person name="Wittouck S."/>
            <person name="Arahal D.R."/>
            <person name="Sanchez-Porro C."/>
            <person name="Hugenholtz P."/>
            <person name="Ventosa A."/>
        </authorList>
    </citation>
    <scope>NUCLEOTIDE SEQUENCE [LARGE SCALE GENOMIC DNA]</scope>
    <source>
        <strain evidence="5 6">DSM 26770</strain>
    </source>
</reference>
<organism evidence="5 6">
    <name type="scientific">Franzmannia qiaohouensis</name>
    <dbReference type="NCBI Taxonomy" id="1329370"/>
    <lineage>
        <taxon>Bacteria</taxon>
        <taxon>Pseudomonadati</taxon>
        <taxon>Pseudomonadota</taxon>
        <taxon>Gammaproteobacteria</taxon>
        <taxon>Oceanospirillales</taxon>
        <taxon>Halomonadaceae</taxon>
        <taxon>Franzmannia</taxon>
    </lineage>
</organism>
<evidence type="ECO:0000313" key="5">
    <source>
        <dbReference type="EMBL" id="MDR5907132.1"/>
    </source>
</evidence>
<dbReference type="SUPFAM" id="SSF46785">
    <property type="entry name" value="Winged helix' DNA-binding domain"/>
    <property type="match status" value="1"/>
</dbReference>
<gene>
    <name evidence="5" type="ORF">QC821_17765</name>
</gene>
<dbReference type="Proteomes" id="UP001251374">
    <property type="component" value="Unassembled WGS sequence"/>
</dbReference>
<dbReference type="PANTHER" id="PTHR43537">
    <property type="entry name" value="TRANSCRIPTIONAL REGULATOR, GNTR FAMILY"/>
    <property type="match status" value="1"/>
</dbReference>
<dbReference type="Pfam" id="PF07729">
    <property type="entry name" value="FCD"/>
    <property type="match status" value="1"/>
</dbReference>
<dbReference type="Pfam" id="PF00392">
    <property type="entry name" value="GntR"/>
    <property type="match status" value="1"/>
</dbReference>
<dbReference type="SMART" id="SM00345">
    <property type="entry name" value="HTH_GNTR"/>
    <property type="match status" value="1"/>
</dbReference>
<dbReference type="RefSeq" id="WP_309724266.1">
    <property type="nucleotide sequence ID" value="NZ_JARWAM010000014.1"/>
</dbReference>
<keyword evidence="1" id="KW-0805">Transcription regulation</keyword>
<proteinExistence type="predicted"/>
<dbReference type="InterPro" id="IPR036390">
    <property type="entry name" value="WH_DNA-bd_sf"/>
</dbReference>
<keyword evidence="2" id="KW-0238">DNA-binding</keyword>
<comment type="caution">
    <text evidence="5">The sequence shown here is derived from an EMBL/GenBank/DDBJ whole genome shotgun (WGS) entry which is preliminary data.</text>
</comment>
<evidence type="ECO:0000256" key="1">
    <source>
        <dbReference type="ARBA" id="ARBA00023015"/>
    </source>
</evidence>
<evidence type="ECO:0000256" key="2">
    <source>
        <dbReference type="ARBA" id="ARBA00023125"/>
    </source>
</evidence>
<evidence type="ECO:0000256" key="3">
    <source>
        <dbReference type="ARBA" id="ARBA00023163"/>
    </source>
</evidence>
<evidence type="ECO:0000313" key="6">
    <source>
        <dbReference type="Proteomes" id="UP001251374"/>
    </source>
</evidence>
<dbReference type="InterPro" id="IPR008920">
    <property type="entry name" value="TF_FadR/GntR_C"/>
</dbReference>
<accession>A0ABU1HI12</accession>
<name>A0ABU1HI12_9GAMM</name>
<keyword evidence="6" id="KW-1185">Reference proteome</keyword>
<evidence type="ECO:0000259" key="4">
    <source>
        <dbReference type="PROSITE" id="PS50949"/>
    </source>
</evidence>
<dbReference type="EMBL" id="JARWAM010000014">
    <property type="protein sequence ID" value="MDR5907132.1"/>
    <property type="molecule type" value="Genomic_DNA"/>
</dbReference>
<dbReference type="InterPro" id="IPR011711">
    <property type="entry name" value="GntR_C"/>
</dbReference>
<dbReference type="InterPro" id="IPR000524">
    <property type="entry name" value="Tscrpt_reg_HTH_GntR"/>
</dbReference>
<dbReference type="CDD" id="cd07377">
    <property type="entry name" value="WHTH_GntR"/>
    <property type="match status" value="1"/>
</dbReference>
<dbReference type="PRINTS" id="PR00035">
    <property type="entry name" value="HTHGNTR"/>
</dbReference>
<sequence>MATVRSVSEQVYEEMVRRIIDGTLPPNELLSDRALADQFGVSRTPIREAFHQLESVGLIKRRSRIGWVVTDFNRRDVVELIELRAILETAGVRCLINGSDEERERVGALFHGFELPFDAESTAEYLRCDHDFHSTIINATRNSRIIDVYRRVNLQIDRVRHFISYRAQSRVEESLEEHRRITRAIAAKDVDSAVAELNAHLLNVQYKFVNLLDTVTVSSVDREKEVLVPIK</sequence>
<dbReference type="SUPFAM" id="SSF48008">
    <property type="entry name" value="GntR ligand-binding domain-like"/>
    <property type="match status" value="1"/>
</dbReference>
<dbReference type="InterPro" id="IPR036388">
    <property type="entry name" value="WH-like_DNA-bd_sf"/>
</dbReference>
<dbReference type="Gene3D" id="1.20.120.530">
    <property type="entry name" value="GntR ligand-binding domain-like"/>
    <property type="match status" value="1"/>
</dbReference>
<dbReference type="Gene3D" id="1.10.10.10">
    <property type="entry name" value="Winged helix-like DNA-binding domain superfamily/Winged helix DNA-binding domain"/>
    <property type="match status" value="1"/>
</dbReference>
<dbReference type="PANTHER" id="PTHR43537:SF24">
    <property type="entry name" value="GLUCONATE OPERON TRANSCRIPTIONAL REPRESSOR"/>
    <property type="match status" value="1"/>
</dbReference>